<feature type="domain" description="HTH La-type RNA-binding" evidence="4">
    <location>
        <begin position="10"/>
        <end position="123"/>
    </location>
</feature>
<proteinExistence type="predicted"/>
<keyword evidence="6" id="KW-1185">Reference proteome</keyword>
<dbReference type="Gene3D" id="1.10.10.10">
    <property type="entry name" value="Winged helix-like DNA-binding domain superfamily/Winged helix DNA-binding domain"/>
    <property type="match status" value="1"/>
</dbReference>
<dbReference type="GO" id="GO:0033167">
    <property type="term" value="C:ARC complex"/>
    <property type="evidence" value="ECO:0007669"/>
    <property type="project" value="InterPro"/>
</dbReference>
<dbReference type="EMBL" id="CP042193">
    <property type="protein sequence ID" value="QDS73184.1"/>
    <property type="molecule type" value="Genomic_DNA"/>
</dbReference>
<evidence type="ECO:0000313" key="5">
    <source>
        <dbReference type="EMBL" id="QDS73184.1"/>
    </source>
</evidence>
<accession>A0A517LC30</accession>
<reference evidence="5 6" key="1">
    <citation type="submission" date="2019-07" db="EMBL/GenBank/DDBJ databases">
        <title>Finished genome of Venturia effusa.</title>
        <authorList>
            <person name="Young C.A."/>
            <person name="Cox M.P."/>
            <person name="Ganley A.R.D."/>
            <person name="David W.J."/>
        </authorList>
    </citation>
    <scope>NUCLEOTIDE SEQUENCE [LARGE SCALE GENOMIC DNA]</scope>
    <source>
        <strain evidence="6">albino</strain>
    </source>
</reference>
<dbReference type="InterPro" id="IPR018606">
    <property type="entry name" value="Arb1"/>
</dbReference>
<keyword evidence="1 2" id="KW-0694">RNA-binding</keyword>
<dbReference type="Proteomes" id="UP000316270">
    <property type="component" value="Chromosome 9"/>
</dbReference>
<name>A0A517LC30_9PEZI</name>
<evidence type="ECO:0000313" key="6">
    <source>
        <dbReference type="Proteomes" id="UP000316270"/>
    </source>
</evidence>
<dbReference type="PROSITE" id="PS50961">
    <property type="entry name" value="HTH_LA"/>
    <property type="match status" value="1"/>
</dbReference>
<dbReference type="InterPro" id="IPR036388">
    <property type="entry name" value="WH-like_DNA-bd_sf"/>
</dbReference>
<dbReference type="InterPro" id="IPR006630">
    <property type="entry name" value="La_HTH"/>
</dbReference>
<sequence>MAKGYRTKPIADRAARGMAISSQVDYYFSAANLLKEGGDPYLEDLIAASAHNEKGAYWIPISRIAYFDKVAGLFPRIKGESGPKHNNVLGVIEIMEALQNSRTVDVMDNEHIRRKVDGERLQRPANSDDTQGKGEANRQISDLNNKVEALSCEPNATTKTSTSAQVLNGADVSKYNKNHTKSVEDGVWDENDKQKLYIAPSLAKPVKKMKAVTGYEKNFADAPITPAEHEENLDCYHPDRPVHDRLEVAIQRYKARRKFHTSHTTLFNAWLKFGGVETGERKFNGKLDDKEKIEGMSAFDKAIEFATHQVGDDKGDPNLWVVDFQGVAEAYLSSEFPSTFFDPDAEQIELQCTIMTNFYNYLMHHDVCPEYLDAIKAACDVVKLGCNQLISIHNMGKLLPGAFNVACSVLLEGNLATSRGVSYAAPGLEFESNDFVWNPTNEKLLTSEKARATIKTACSSSLASDELFDVIAESGDLSSIMNMAEAFDLGLEVVEIHRPTEDDIDFYHKANLDEVQIRKDVILKPLGRLVCKPWKIPSYEDHDLPKNLRDLTFKNAPETFTFWIEGDIIDHMHWQSKELVLNEETGKTEEKIVTQNFVGMKMSARVRRLRVEGVKECLWVLDGVNNVYCSFYNLILNDLMSKPWKGVHKLTQEEQAKGSDDGF</sequence>
<feature type="region of interest" description="Disordered" evidence="3">
    <location>
        <begin position="113"/>
        <end position="140"/>
    </location>
</feature>
<dbReference type="GO" id="GO:0031047">
    <property type="term" value="P:regulatory ncRNA-mediated gene silencing"/>
    <property type="evidence" value="ECO:0007669"/>
    <property type="project" value="InterPro"/>
</dbReference>
<dbReference type="SUPFAM" id="SSF46785">
    <property type="entry name" value="Winged helix' DNA-binding domain"/>
    <property type="match status" value="1"/>
</dbReference>
<evidence type="ECO:0000256" key="1">
    <source>
        <dbReference type="ARBA" id="ARBA00022884"/>
    </source>
</evidence>
<gene>
    <name evidence="5" type="ORF">FKW77_002434</name>
</gene>
<evidence type="ECO:0000256" key="3">
    <source>
        <dbReference type="SAM" id="MobiDB-lite"/>
    </source>
</evidence>
<dbReference type="Pfam" id="PF09692">
    <property type="entry name" value="Arb1"/>
    <property type="match status" value="2"/>
</dbReference>
<evidence type="ECO:0000259" key="4">
    <source>
        <dbReference type="PROSITE" id="PS50961"/>
    </source>
</evidence>
<dbReference type="InterPro" id="IPR036390">
    <property type="entry name" value="WH_DNA-bd_sf"/>
</dbReference>
<dbReference type="STRING" id="50376.A0A517LC30"/>
<dbReference type="SMART" id="SM00715">
    <property type="entry name" value="LA"/>
    <property type="match status" value="1"/>
</dbReference>
<evidence type="ECO:0000256" key="2">
    <source>
        <dbReference type="PROSITE-ProRule" id="PRU00332"/>
    </source>
</evidence>
<organism evidence="5 6">
    <name type="scientific">Venturia effusa</name>
    <dbReference type="NCBI Taxonomy" id="50376"/>
    <lineage>
        <taxon>Eukaryota</taxon>
        <taxon>Fungi</taxon>
        <taxon>Dikarya</taxon>
        <taxon>Ascomycota</taxon>
        <taxon>Pezizomycotina</taxon>
        <taxon>Dothideomycetes</taxon>
        <taxon>Pleosporomycetidae</taxon>
        <taxon>Venturiales</taxon>
        <taxon>Venturiaceae</taxon>
        <taxon>Venturia</taxon>
    </lineage>
</organism>
<dbReference type="AlphaFoldDB" id="A0A517LC30"/>
<protein>
    <recommendedName>
        <fullName evidence="4">HTH La-type RNA-binding domain-containing protein</fullName>
    </recommendedName>
</protein>
<feature type="compositionally biased region" description="Basic and acidic residues" evidence="3">
    <location>
        <begin position="113"/>
        <end position="122"/>
    </location>
</feature>
<dbReference type="GO" id="GO:0003723">
    <property type="term" value="F:RNA binding"/>
    <property type="evidence" value="ECO:0007669"/>
    <property type="project" value="UniProtKB-UniRule"/>
</dbReference>
<dbReference type="OrthoDB" id="435402at2759"/>